<dbReference type="HOGENOM" id="CLU_1246506_0_0_1"/>
<dbReference type="PANTHER" id="PTHR33273">
    <property type="entry name" value="DOMAIN-CONTAINING PROTEIN, PUTATIVE-RELATED"/>
    <property type="match status" value="1"/>
</dbReference>
<reference evidence="2 3" key="1">
    <citation type="journal article" date="2011" name="Science">
        <title>The ecoresponsive genome of Daphnia pulex.</title>
        <authorList>
            <person name="Colbourne J.K."/>
            <person name="Pfrender M.E."/>
            <person name="Gilbert D."/>
            <person name="Thomas W.K."/>
            <person name="Tucker A."/>
            <person name="Oakley T.H."/>
            <person name="Tokishita S."/>
            <person name="Aerts A."/>
            <person name="Arnold G.J."/>
            <person name="Basu M.K."/>
            <person name="Bauer D.J."/>
            <person name="Caceres C.E."/>
            <person name="Carmel L."/>
            <person name="Casola C."/>
            <person name="Choi J.H."/>
            <person name="Detter J.C."/>
            <person name="Dong Q."/>
            <person name="Dusheyko S."/>
            <person name="Eads B.D."/>
            <person name="Frohlich T."/>
            <person name="Geiler-Samerotte K.A."/>
            <person name="Gerlach D."/>
            <person name="Hatcher P."/>
            <person name="Jogdeo S."/>
            <person name="Krijgsveld J."/>
            <person name="Kriventseva E.V."/>
            <person name="Kultz D."/>
            <person name="Laforsch C."/>
            <person name="Lindquist E."/>
            <person name="Lopez J."/>
            <person name="Manak J.R."/>
            <person name="Muller J."/>
            <person name="Pangilinan J."/>
            <person name="Patwardhan R.P."/>
            <person name="Pitluck S."/>
            <person name="Pritham E.J."/>
            <person name="Rechtsteiner A."/>
            <person name="Rho M."/>
            <person name="Rogozin I.B."/>
            <person name="Sakarya O."/>
            <person name="Salamov A."/>
            <person name="Schaack S."/>
            <person name="Shapiro H."/>
            <person name="Shiga Y."/>
            <person name="Skalitzky C."/>
            <person name="Smith Z."/>
            <person name="Souvorov A."/>
            <person name="Sung W."/>
            <person name="Tang Z."/>
            <person name="Tsuchiya D."/>
            <person name="Tu H."/>
            <person name="Vos H."/>
            <person name="Wang M."/>
            <person name="Wolf Y.I."/>
            <person name="Yamagata H."/>
            <person name="Yamada T."/>
            <person name="Ye Y."/>
            <person name="Shaw J.R."/>
            <person name="Andrews J."/>
            <person name="Crease T.J."/>
            <person name="Tang H."/>
            <person name="Lucas S.M."/>
            <person name="Robertson H.M."/>
            <person name="Bork P."/>
            <person name="Koonin E.V."/>
            <person name="Zdobnov E.M."/>
            <person name="Grigoriev I.V."/>
            <person name="Lynch M."/>
            <person name="Boore J.L."/>
        </authorList>
    </citation>
    <scope>NUCLEOTIDE SEQUENCE [LARGE SCALE GENOMIC DNA]</scope>
</reference>
<gene>
    <name evidence="2" type="ORF">DAPPUDRAFT_268862</name>
</gene>
<sequence length="222" mass="25236">MHFANFAACVELSTNSGPIRISSIYLRPSIPDFSAAVTLIFEAVSSPFVIIGTDANAKSQLWNSSSCDKRGSEFESILANFKLNVINRPSTDLDFIPSGTSFVDLTLAGDKVRFHRWFYLATPSLYDHPYVFFEIDHAEFEKPQRKPFCRSKPKLSWVNRDLFTLKLKKCSILLANPYSSGLLCVSGGLDFQSCFRDFIERECRQNLSTPLQWQEEYAVVVY</sequence>
<dbReference type="Proteomes" id="UP000000305">
    <property type="component" value="Unassembled WGS sequence"/>
</dbReference>
<evidence type="ECO:0000313" key="3">
    <source>
        <dbReference type="Proteomes" id="UP000000305"/>
    </source>
</evidence>
<dbReference type="SUPFAM" id="SSF56219">
    <property type="entry name" value="DNase I-like"/>
    <property type="match status" value="1"/>
</dbReference>
<dbReference type="InParanoid" id="E9HYG6"/>
<dbReference type="EMBL" id="GL733157">
    <property type="protein sequence ID" value="EFX63214.1"/>
    <property type="molecule type" value="Genomic_DNA"/>
</dbReference>
<dbReference type="GO" id="GO:0003824">
    <property type="term" value="F:catalytic activity"/>
    <property type="evidence" value="ECO:0007669"/>
    <property type="project" value="InterPro"/>
</dbReference>
<dbReference type="InterPro" id="IPR036691">
    <property type="entry name" value="Endo/exonu/phosph_ase_sf"/>
</dbReference>
<dbReference type="OrthoDB" id="6780406at2759"/>
<accession>E9HYG6</accession>
<dbReference type="KEGG" id="dpx:DAPPUDRAFT_268862"/>
<dbReference type="InterPro" id="IPR005135">
    <property type="entry name" value="Endo/exonuclease/phosphatase"/>
</dbReference>
<keyword evidence="3" id="KW-1185">Reference proteome</keyword>
<name>E9HYG6_DAPPU</name>
<dbReference type="STRING" id="6669.E9HYG6"/>
<dbReference type="PANTHER" id="PTHR33273:SF2">
    <property type="entry name" value="ENDONUCLEASE_EXONUCLEASE_PHOSPHATASE DOMAIN-CONTAINING PROTEIN"/>
    <property type="match status" value="1"/>
</dbReference>
<evidence type="ECO:0000313" key="2">
    <source>
        <dbReference type="EMBL" id="EFX63214.1"/>
    </source>
</evidence>
<organism evidence="2 3">
    <name type="scientific">Daphnia pulex</name>
    <name type="common">Water flea</name>
    <dbReference type="NCBI Taxonomy" id="6669"/>
    <lineage>
        <taxon>Eukaryota</taxon>
        <taxon>Metazoa</taxon>
        <taxon>Ecdysozoa</taxon>
        <taxon>Arthropoda</taxon>
        <taxon>Crustacea</taxon>
        <taxon>Branchiopoda</taxon>
        <taxon>Diplostraca</taxon>
        <taxon>Cladocera</taxon>
        <taxon>Anomopoda</taxon>
        <taxon>Daphniidae</taxon>
        <taxon>Daphnia</taxon>
    </lineage>
</organism>
<proteinExistence type="predicted"/>
<evidence type="ECO:0000259" key="1">
    <source>
        <dbReference type="Pfam" id="PF14529"/>
    </source>
</evidence>
<dbReference type="PhylomeDB" id="E9HYG6"/>
<protein>
    <recommendedName>
        <fullName evidence="1">Endonuclease/exonuclease/phosphatase domain-containing protein</fullName>
    </recommendedName>
</protein>
<dbReference type="Pfam" id="PF14529">
    <property type="entry name" value="Exo_endo_phos_2"/>
    <property type="match status" value="1"/>
</dbReference>
<dbReference type="Gene3D" id="3.60.10.10">
    <property type="entry name" value="Endonuclease/exonuclease/phosphatase"/>
    <property type="match status" value="1"/>
</dbReference>
<feature type="domain" description="Endonuclease/exonuclease/phosphatase" evidence="1">
    <location>
        <begin position="19"/>
        <end position="132"/>
    </location>
</feature>
<dbReference type="AlphaFoldDB" id="E9HYG6"/>